<evidence type="ECO:0000313" key="2">
    <source>
        <dbReference type="Proteomes" id="UP000003112"/>
    </source>
</evidence>
<dbReference type="Gene3D" id="2.130.10.10">
    <property type="entry name" value="YVTN repeat-like/Quinoprotein amine dehydrogenase"/>
    <property type="match status" value="1"/>
</dbReference>
<dbReference type="STRING" id="873513.HMPREF6485_1986"/>
<dbReference type="InterPro" id="IPR051200">
    <property type="entry name" value="Host-pathogen_enzymatic-act"/>
</dbReference>
<evidence type="ECO:0000313" key="1">
    <source>
        <dbReference type="EMBL" id="EFU30025.1"/>
    </source>
</evidence>
<accession>E6K8Q0</accession>
<dbReference type="EMBL" id="AEPD01000031">
    <property type="protein sequence ID" value="EFU30025.1"/>
    <property type="molecule type" value="Genomic_DNA"/>
</dbReference>
<comment type="caution">
    <text evidence="1">The sequence shown here is derived from an EMBL/GenBank/DDBJ whole genome shotgun (WGS) entry which is preliminary data.</text>
</comment>
<keyword evidence="2" id="KW-1185">Reference proteome</keyword>
<dbReference type="eggNOG" id="COG3391">
    <property type="taxonomic scope" value="Bacteria"/>
</dbReference>
<organism evidence="1 2">
    <name type="scientific">Segatella buccae ATCC 33574</name>
    <dbReference type="NCBI Taxonomy" id="873513"/>
    <lineage>
        <taxon>Bacteria</taxon>
        <taxon>Pseudomonadati</taxon>
        <taxon>Bacteroidota</taxon>
        <taxon>Bacteroidia</taxon>
        <taxon>Bacteroidales</taxon>
        <taxon>Prevotellaceae</taxon>
        <taxon>Segatella</taxon>
    </lineage>
</organism>
<dbReference type="PANTHER" id="PTHR47197:SF3">
    <property type="entry name" value="DIHYDRO-HEME D1 DEHYDROGENASE"/>
    <property type="match status" value="1"/>
</dbReference>
<dbReference type="SUPFAM" id="SSF63825">
    <property type="entry name" value="YWTD domain"/>
    <property type="match status" value="2"/>
</dbReference>
<dbReference type="PANTHER" id="PTHR47197">
    <property type="entry name" value="PROTEIN NIRF"/>
    <property type="match status" value="1"/>
</dbReference>
<gene>
    <name evidence="1" type="ORF">HMPREF6485_1986</name>
</gene>
<reference evidence="1 2" key="1">
    <citation type="submission" date="2010-10" db="EMBL/GenBank/DDBJ databases">
        <authorList>
            <person name="Muzny D."/>
            <person name="Qin X."/>
            <person name="Deng J."/>
            <person name="Jiang H."/>
            <person name="Liu Y."/>
            <person name="Qu J."/>
            <person name="Song X.-Z."/>
            <person name="Zhang L."/>
            <person name="Thornton R."/>
            <person name="Coyle M."/>
            <person name="Francisco L."/>
            <person name="Jackson L."/>
            <person name="Javaid M."/>
            <person name="Korchina V."/>
            <person name="Kovar C."/>
            <person name="Mata R."/>
            <person name="Mathew T."/>
            <person name="Ngo R."/>
            <person name="Nguyen L."/>
            <person name="Nguyen N."/>
            <person name="Okwuonu G."/>
            <person name="Ongeri F."/>
            <person name="Pham C."/>
            <person name="Simmons D."/>
            <person name="Wilczek-Boney K."/>
            <person name="Hale W."/>
            <person name="Jakkamsetti A."/>
            <person name="Pham P."/>
            <person name="Ruth R."/>
            <person name="San Lucas F."/>
            <person name="Warren J."/>
            <person name="Zhang J."/>
            <person name="Zhao Z."/>
            <person name="Zhou C."/>
            <person name="Zhu D."/>
            <person name="Lee S."/>
            <person name="Bess C."/>
            <person name="Blankenburg K."/>
            <person name="Forbes L."/>
            <person name="Fu Q."/>
            <person name="Gubbala S."/>
            <person name="Hirani K."/>
            <person name="Jayaseelan J.C."/>
            <person name="Lara F."/>
            <person name="Munidasa M."/>
            <person name="Palculict T."/>
            <person name="Patil S."/>
            <person name="Pu L.-L."/>
            <person name="Saada N."/>
            <person name="Tang L."/>
            <person name="Weissenberger G."/>
            <person name="Zhu Y."/>
            <person name="Hemphill L."/>
            <person name="Shang Y."/>
            <person name="Youmans B."/>
            <person name="Ayvaz T."/>
            <person name="Ross M."/>
            <person name="Santibanez J."/>
            <person name="Aqrawi P."/>
            <person name="Gross S."/>
            <person name="Joshi V."/>
            <person name="Fowler G."/>
            <person name="Nazareth L."/>
            <person name="Reid J."/>
            <person name="Worley K."/>
            <person name="Petrosino J."/>
            <person name="Highlander S."/>
            <person name="Gibbs R."/>
        </authorList>
    </citation>
    <scope>NUCLEOTIDE SEQUENCE [LARGE SCALE GENOMIC DNA]</scope>
    <source>
        <strain evidence="1 2">ATCC 33574</strain>
    </source>
</reference>
<dbReference type="InterPro" id="IPR015943">
    <property type="entry name" value="WD40/YVTN_repeat-like_dom_sf"/>
</dbReference>
<proteinExistence type="predicted"/>
<dbReference type="HOGENOM" id="CLU_035696_1_1_10"/>
<protein>
    <recommendedName>
        <fullName evidence="3">NHL repeat protein</fullName>
    </recommendedName>
</protein>
<name>E6K8Q0_9BACT</name>
<evidence type="ECO:0008006" key="3">
    <source>
        <dbReference type="Google" id="ProtNLM"/>
    </source>
</evidence>
<sequence>MLYIYLIEQKMKKYLLSLAVVLMGTATFTSCDDDDPSLRPLTPVLSSKGAYVVCTGNLSGKIDGSLTHIDIATNKAANGAFKAANGRSLGDTPNDGLVYGSKVYIVVTGENTIEVTDKNLKSIRQIKTTELLGTKDGDKPRHIIAGGGAIWVTTYGGYVAAIDTATFKLRSKYKVGSYPEGLTGINNIIYVANSDYGNGNGSISIINLKDGQVGESKVEGVTNPTAVYYINDNLYVLDLGRYDEKWNQKDAGIKQLTIGMGKISLKKVVVPDATSAAYHSGAFYTVNAPYGAATVSYSKYDVRNQKSSSLNLSVEHPASIAVDPATGHIFLTSYNTNADTKRADYKAPAYLKEYDANSTELRKYDIGVGPGAIFFNTSVSWK</sequence>
<dbReference type="Proteomes" id="UP000003112">
    <property type="component" value="Unassembled WGS sequence"/>
</dbReference>
<dbReference type="AlphaFoldDB" id="E6K8Q0"/>